<proteinExistence type="predicted"/>
<reference evidence="1" key="1">
    <citation type="submission" date="2014-05" db="EMBL/GenBank/DDBJ databases">
        <authorList>
            <person name="Chronopoulou M."/>
        </authorList>
    </citation>
    <scope>NUCLEOTIDE SEQUENCE</scope>
    <source>
        <tissue evidence="1">Whole organism</tissue>
    </source>
</reference>
<name>A0A0K2UZY7_LEPSM</name>
<accession>A0A0K2UZY7</accession>
<dbReference type="AlphaFoldDB" id="A0A0K2UZY7"/>
<sequence length="25" mass="2755">MIEGVSASILEAIPMYIIVNGHLRQ</sequence>
<dbReference type="EMBL" id="HACA01026438">
    <property type="protein sequence ID" value="CDW43799.1"/>
    <property type="molecule type" value="Transcribed_RNA"/>
</dbReference>
<organism evidence="1">
    <name type="scientific">Lepeophtheirus salmonis</name>
    <name type="common">Salmon louse</name>
    <name type="synonym">Caligus salmonis</name>
    <dbReference type="NCBI Taxonomy" id="72036"/>
    <lineage>
        <taxon>Eukaryota</taxon>
        <taxon>Metazoa</taxon>
        <taxon>Ecdysozoa</taxon>
        <taxon>Arthropoda</taxon>
        <taxon>Crustacea</taxon>
        <taxon>Multicrustacea</taxon>
        <taxon>Hexanauplia</taxon>
        <taxon>Copepoda</taxon>
        <taxon>Siphonostomatoida</taxon>
        <taxon>Caligidae</taxon>
        <taxon>Lepeophtheirus</taxon>
    </lineage>
</organism>
<protein>
    <submittedName>
        <fullName evidence="1">Uncharacterized protein</fullName>
    </submittedName>
</protein>
<evidence type="ECO:0000313" key="1">
    <source>
        <dbReference type="EMBL" id="CDW43799.1"/>
    </source>
</evidence>